<comment type="similarity">
    <text evidence="3 9">Belongs to the CobD/CbiB family.</text>
</comment>
<keyword evidence="7 9" id="KW-1133">Transmembrane helix</keyword>
<evidence type="ECO:0000256" key="7">
    <source>
        <dbReference type="ARBA" id="ARBA00022989"/>
    </source>
</evidence>
<dbReference type="InterPro" id="IPR004485">
    <property type="entry name" value="Cobalamin_biosynth_CobD/CbiB"/>
</dbReference>
<dbReference type="GO" id="GO:0009236">
    <property type="term" value="P:cobalamin biosynthetic process"/>
    <property type="evidence" value="ECO:0007669"/>
    <property type="project" value="UniProtKB-UniRule"/>
</dbReference>
<sequence length="312" mass="32238">MPLRQAVTAAGLITGYAADSLFGDPRRGHPVAVFGSWAGALERRWWADSKPRGAAYAAVCAGAATGLGVAAQLSTRRRPFARFALTAAATWVVLGGRGLASEGREMARLLDTGDVPAARARLSHLCARDATELDSAELTRAATESIAENTSDAVVAPLLWGAVAGLPGLLGYRALNTLDAMVGYRSLRHRNFGWAAARLDDVVNLVPSRAGAVLTAVSAPLAGGQVRASLRAWRRYGSHHPSPNAGQVEAAFAGALGLRLGGTNSYGGEVEDRGTLGDGRAPQPVDLRHAVRLSRVVGAAAALVAAAVAVAR</sequence>
<comment type="function">
    <text evidence="9">Converts cobyric acid to cobinamide by the addition of aminopropanol on the F carboxylic group.</text>
</comment>
<dbReference type="NCBIfam" id="NF002276">
    <property type="entry name" value="PRK01209.1-4"/>
    <property type="match status" value="1"/>
</dbReference>
<feature type="transmembrane region" description="Helical" evidence="9">
    <location>
        <begin position="53"/>
        <end position="73"/>
    </location>
</feature>
<dbReference type="PANTHER" id="PTHR34308">
    <property type="entry name" value="COBALAMIN BIOSYNTHESIS PROTEIN CBIB"/>
    <property type="match status" value="1"/>
</dbReference>
<keyword evidence="4 9" id="KW-1003">Cell membrane</keyword>
<keyword evidence="6 9" id="KW-0812">Transmembrane</keyword>
<evidence type="ECO:0000256" key="6">
    <source>
        <dbReference type="ARBA" id="ARBA00022692"/>
    </source>
</evidence>
<protein>
    <recommendedName>
        <fullName evidence="9">Cobalamin biosynthesis protein CobD</fullName>
    </recommendedName>
</protein>
<evidence type="ECO:0000313" key="11">
    <source>
        <dbReference type="Proteomes" id="UP001236014"/>
    </source>
</evidence>
<dbReference type="KEGG" id="acab:QRX50_20435"/>
<proteinExistence type="inferred from homology"/>
<comment type="caution">
    <text evidence="9">Lacks conserved residue(s) required for the propagation of feature annotation.</text>
</comment>
<dbReference type="Pfam" id="PF03186">
    <property type="entry name" value="CobD_Cbib"/>
    <property type="match status" value="1"/>
</dbReference>
<dbReference type="HAMAP" id="MF_00024">
    <property type="entry name" value="CobD_CbiB"/>
    <property type="match status" value="1"/>
</dbReference>
<dbReference type="NCBIfam" id="TIGR00380">
    <property type="entry name" value="cobal_cbiB"/>
    <property type="match status" value="1"/>
</dbReference>
<evidence type="ECO:0000256" key="8">
    <source>
        <dbReference type="ARBA" id="ARBA00023136"/>
    </source>
</evidence>
<dbReference type="RefSeq" id="WP_285973522.1">
    <property type="nucleotide sequence ID" value="NZ_CP127294.1"/>
</dbReference>
<evidence type="ECO:0000313" key="10">
    <source>
        <dbReference type="EMBL" id="WIX82959.1"/>
    </source>
</evidence>
<name>A0A9Y2N1E0_9PSEU</name>
<dbReference type="PANTHER" id="PTHR34308:SF1">
    <property type="entry name" value="COBALAMIN BIOSYNTHESIS PROTEIN CBIB"/>
    <property type="match status" value="1"/>
</dbReference>
<keyword evidence="11" id="KW-1185">Reference proteome</keyword>
<accession>A0A9Y2N1E0</accession>
<reference evidence="10 11" key="1">
    <citation type="submission" date="2023-06" db="EMBL/GenBank/DDBJ databases">
        <authorList>
            <person name="Oyuntsetseg B."/>
            <person name="Kim S.B."/>
        </authorList>
    </citation>
    <scope>NUCLEOTIDE SEQUENCE [LARGE SCALE GENOMIC DNA]</scope>
    <source>
        <strain evidence="10 11">2-15</strain>
    </source>
</reference>
<dbReference type="GO" id="GO:0015420">
    <property type="term" value="F:ABC-type vitamin B12 transporter activity"/>
    <property type="evidence" value="ECO:0007669"/>
    <property type="project" value="UniProtKB-UniRule"/>
</dbReference>
<dbReference type="GO" id="GO:0005886">
    <property type="term" value="C:plasma membrane"/>
    <property type="evidence" value="ECO:0007669"/>
    <property type="project" value="UniProtKB-SubCell"/>
</dbReference>
<evidence type="ECO:0000256" key="3">
    <source>
        <dbReference type="ARBA" id="ARBA00006263"/>
    </source>
</evidence>
<evidence type="ECO:0000256" key="2">
    <source>
        <dbReference type="ARBA" id="ARBA00004953"/>
    </source>
</evidence>
<evidence type="ECO:0000256" key="4">
    <source>
        <dbReference type="ARBA" id="ARBA00022475"/>
    </source>
</evidence>
<evidence type="ECO:0000256" key="9">
    <source>
        <dbReference type="HAMAP-Rule" id="MF_00024"/>
    </source>
</evidence>
<dbReference type="EMBL" id="CP127294">
    <property type="protein sequence ID" value="WIX82959.1"/>
    <property type="molecule type" value="Genomic_DNA"/>
</dbReference>
<keyword evidence="5 9" id="KW-0169">Cobalamin biosynthesis</keyword>
<evidence type="ECO:0000256" key="1">
    <source>
        <dbReference type="ARBA" id="ARBA00004651"/>
    </source>
</evidence>
<organism evidence="10 11">
    <name type="scientific">Amycolatopsis carbonis</name>
    <dbReference type="NCBI Taxonomy" id="715471"/>
    <lineage>
        <taxon>Bacteria</taxon>
        <taxon>Bacillati</taxon>
        <taxon>Actinomycetota</taxon>
        <taxon>Actinomycetes</taxon>
        <taxon>Pseudonocardiales</taxon>
        <taxon>Pseudonocardiaceae</taxon>
        <taxon>Amycolatopsis</taxon>
    </lineage>
</organism>
<keyword evidence="8 9" id="KW-0472">Membrane</keyword>
<comment type="pathway">
    <text evidence="2 9">Cofactor biosynthesis; adenosylcobalamin biosynthesis.</text>
</comment>
<dbReference type="GO" id="GO:0048472">
    <property type="term" value="F:threonine-phosphate decarboxylase activity"/>
    <property type="evidence" value="ECO:0007669"/>
    <property type="project" value="InterPro"/>
</dbReference>
<dbReference type="AlphaFoldDB" id="A0A9Y2N1E0"/>
<gene>
    <name evidence="9" type="primary">cobD</name>
    <name evidence="10" type="ORF">QRX50_20435</name>
</gene>
<evidence type="ECO:0000256" key="5">
    <source>
        <dbReference type="ARBA" id="ARBA00022573"/>
    </source>
</evidence>
<comment type="subcellular location">
    <subcellularLocation>
        <location evidence="1 9">Cell membrane</location>
        <topology evidence="1 9">Multi-pass membrane protein</topology>
    </subcellularLocation>
</comment>
<dbReference type="Proteomes" id="UP001236014">
    <property type="component" value="Chromosome"/>
</dbReference>